<proteinExistence type="predicted"/>
<protein>
    <submittedName>
        <fullName evidence="1">Uncharacterized protein</fullName>
    </submittedName>
</protein>
<dbReference type="AlphaFoldDB" id="A0A7D9HC58"/>
<organism evidence="1 2">
    <name type="scientific">Paramuricea clavata</name>
    <name type="common">Red gorgonian</name>
    <name type="synonym">Violescent sea-whip</name>
    <dbReference type="NCBI Taxonomy" id="317549"/>
    <lineage>
        <taxon>Eukaryota</taxon>
        <taxon>Metazoa</taxon>
        <taxon>Cnidaria</taxon>
        <taxon>Anthozoa</taxon>
        <taxon>Octocorallia</taxon>
        <taxon>Malacalcyonacea</taxon>
        <taxon>Plexauridae</taxon>
        <taxon>Paramuricea</taxon>
    </lineage>
</organism>
<comment type="caution">
    <text evidence="1">The sequence shown here is derived from an EMBL/GenBank/DDBJ whole genome shotgun (WGS) entry which is preliminary data.</text>
</comment>
<accession>A0A7D9HC58</accession>
<evidence type="ECO:0000313" key="2">
    <source>
        <dbReference type="Proteomes" id="UP001152795"/>
    </source>
</evidence>
<keyword evidence="2" id="KW-1185">Reference proteome</keyword>
<name>A0A7D9HC58_PARCT</name>
<evidence type="ECO:0000313" key="1">
    <source>
        <dbReference type="EMBL" id="CAB3979923.1"/>
    </source>
</evidence>
<reference evidence="1" key="1">
    <citation type="submission" date="2020-04" db="EMBL/GenBank/DDBJ databases">
        <authorList>
            <person name="Alioto T."/>
            <person name="Alioto T."/>
            <person name="Gomez Garrido J."/>
        </authorList>
    </citation>
    <scope>NUCLEOTIDE SEQUENCE</scope>
    <source>
        <strain evidence="1">A484AB</strain>
    </source>
</reference>
<gene>
    <name evidence="1" type="ORF">PACLA_8A026507</name>
</gene>
<dbReference type="EMBL" id="CACRXK020000242">
    <property type="protein sequence ID" value="CAB3979923.1"/>
    <property type="molecule type" value="Genomic_DNA"/>
</dbReference>
<sequence length="139" mass="16651">MAQRITDILEGSDDELEEIMKPDEPTIKKRKIDEEKCGTRLDFQSRLDFQLSKTDEEKCEGGCIRGECVLKNFTEEEKEQYFQGFEKDLSDDEEDQEKITEFFDDDRKLHTPPPHLWGCEQTKTRYSIKKIYFYNRFPF</sequence>
<dbReference type="Proteomes" id="UP001152795">
    <property type="component" value="Unassembled WGS sequence"/>
</dbReference>